<dbReference type="EMBL" id="AP026866">
    <property type="protein sequence ID" value="BDS08848.1"/>
    <property type="molecule type" value="Genomic_DNA"/>
</dbReference>
<dbReference type="GO" id="GO:0042910">
    <property type="term" value="F:xenobiotic transmembrane transporter activity"/>
    <property type="evidence" value="ECO:0007669"/>
    <property type="project" value="TreeGrafter"/>
</dbReference>
<dbReference type="SUPFAM" id="SSF82714">
    <property type="entry name" value="Multidrug efflux transporter AcrB TolC docking domain, DN and DC subdomains"/>
    <property type="match status" value="2"/>
</dbReference>
<dbReference type="PANTHER" id="PTHR32063">
    <property type="match status" value="1"/>
</dbReference>
<dbReference type="InterPro" id="IPR001036">
    <property type="entry name" value="Acrflvin-R"/>
</dbReference>
<feature type="transmembrane region" description="Helical" evidence="1">
    <location>
        <begin position="434"/>
        <end position="454"/>
    </location>
</feature>
<evidence type="ECO:0000256" key="1">
    <source>
        <dbReference type="SAM" id="Phobius"/>
    </source>
</evidence>
<dbReference type="GO" id="GO:0005886">
    <property type="term" value="C:plasma membrane"/>
    <property type="evidence" value="ECO:0007669"/>
    <property type="project" value="TreeGrafter"/>
</dbReference>
<organism evidence="2">
    <name type="scientific">Oceaniferula spumae</name>
    <dbReference type="NCBI Taxonomy" id="2979115"/>
    <lineage>
        <taxon>Bacteria</taxon>
        <taxon>Pseudomonadati</taxon>
        <taxon>Verrucomicrobiota</taxon>
        <taxon>Verrucomicrobiia</taxon>
        <taxon>Verrucomicrobiales</taxon>
        <taxon>Verrucomicrobiaceae</taxon>
        <taxon>Oceaniferula</taxon>
    </lineage>
</organism>
<feature type="transmembrane region" description="Helical" evidence="1">
    <location>
        <begin position="389"/>
        <end position="413"/>
    </location>
</feature>
<feature type="transmembrane region" description="Helical" evidence="1">
    <location>
        <begin position="1013"/>
        <end position="1041"/>
    </location>
</feature>
<sequence length="1063" mass="116836">MINFLLKHGTLVAVIIIMLMVLGIVAATRVPVQMIPDLETRIIAIETRWPGATPQDVEKEILIEQEEYLRGLPNLKRMTSLASTGRAEIELEFPFGTSANEALLEVNNALSQVPSYPENVDEPVLRSDSFSYNPFMAFTIIPAEGNPKGHDINMLLDFVDDQVRPALERIEGVSQVQLRGGAERQIRIQVHPAKLAERDLSLAQVRDAIRARNIDTSAGDIDSGKRRYLMRTVGRFHTLDELRELIITRRGDAVIRLSDIATIQLTHAELRNLSYSDGEANIRVSLIRQTGSNVIAIKERALPELERINREILAPEGLVMTLSNDDVQYVQNSIDNVVQNIAIGAILATIVLFLFLRSGSATLIGICGMPVCIVAGFIGLLVMDRTINVISLAGIAFAIGMTIDNTIVVLESIEVERRKGKTRLEAARDGVKSVWTAVLSGTMTTVLVFLPILFVQEEAGQLFSDIGIAISASIIISMLVAIAVVPVAFANMPGLKMKKKDREKLSHSTPRPPRLLKPISWLIGSAWRRAICLLITIIATVSAFYFLTPPAEYLPEGEEAKAFSTMIAPPGYSLSEMDKISRELQDELLPALKDDPDNYDSGKSKIPALDRCVFIVQPESMRVIAVTKNPKHIDAYMEIVNDRFRSYPGMRAFSARGSIISSNDGGTRAVALDISGRDLPEIYKTALEVYRLSREHIDDAQINSVPSSLTLGQPLLEIKPKWERLAELGFSARDFGFAAAALSDGAFVDEFYLNDDKVDIFMFSEDGHRQQLDQIPALPVYTPQGGVLPLGSLADIQETVDTAEIRRVDGRRTVTLYVIPPRTIPLETAVQTVREKIVQPLRDGGTLPDGVSIDLTGASDQLDATRTSLGNNMWIAVILCYLQLVVIYRHWGHPFLILLTVPVGISGGIVGLWLLNFLGSLLPTIGLAPIQQPFDMITMLGFLILLGTAVNNPILIVERTMQNFRDHAMPPLEAVKDAVSSRLRPVLMTTCTTLMGLSPLVFIPGAGTELYRGLGAIVLFGLAYTAVITLTFLPSMLVLVLNIMQKFSSKNHPTQPTAEPNTA</sequence>
<name>A0AAT9FSD7_9BACT</name>
<protein>
    <submittedName>
        <fullName evidence="2">Acriflavine resistance protein B</fullName>
    </submittedName>
</protein>
<feature type="transmembrane region" description="Helical" evidence="1">
    <location>
        <begin position="869"/>
        <end position="888"/>
    </location>
</feature>
<gene>
    <name evidence="2" type="ORF">NT6N_38880</name>
</gene>
<dbReference type="Gene3D" id="3.30.70.1320">
    <property type="entry name" value="Multidrug efflux transporter AcrB pore domain like"/>
    <property type="match status" value="1"/>
</dbReference>
<dbReference type="Gene3D" id="3.30.70.1440">
    <property type="entry name" value="Multidrug efflux transporter AcrB pore domain"/>
    <property type="match status" value="1"/>
</dbReference>
<keyword evidence="1" id="KW-1133">Transmembrane helix</keyword>
<dbReference type="Pfam" id="PF00873">
    <property type="entry name" value="ACR_tran"/>
    <property type="match status" value="1"/>
</dbReference>
<dbReference type="SUPFAM" id="SSF82693">
    <property type="entry name" value="Multidrug efflux transporter AcrB pore domain, PN1, PN2, PC1 and PC2 subdomains"/>
    <property type="match status" value="2"/>
</dbReference>
<feature type="transmembrane region" description="Helical" evidence="1">
    <location>
        <begin position="526"/>
        <end position="547"/>
    </location>
</feature>
<feature type="transmembrane region" description="Helical" evidence="1">
    <location>
        <begin position="986"/>
        <end position="1007"/>
    </location>
</feature>
<keyword evidence="1" id="KW-0472">Membrane</keyword>
<feature type="transmembrane region" description="Helical" evidence="1">
    <location>
        <begin position="466"/>
        <end position="490"/>
    </location>
</feature>
<dbReference type="Gene3D" id="3.30.2090.10">
    <property type="entry name" value="Multidrug efflux transporter AcrB TolC docking domain, DN and DC subdomains"/>
    <property type="match status" value="2"/>
</dbReference>
<reference evidence="2" key="1">
    <citation type="submission" date="2024-07" db="EMBL/GenBank/DDBJ databases">
        <title>Complete genome sequence of Verrucomicrobiaceae bacterium NT6N.</title>
        <authorList>
            <person name="Huang C."/>
            <person name="Takami H."/>
            <person name="Hamasaki K."/>
        </authorList>
    </citation>
    <scope>NUCLEOTIDE SEQUENCE</scope>
    <source>
        <strain evidence="2">NT6N</strain>
    </source>
</reference>
<dbReference type="PANTHER" id="PTHR32063:SF0">
    <property type="entry name" value="SWARMING MOTILITY PROTEIN SWRC"/>
    <property type="match status" value="1"/>
</dbReference>
<dbReference type="KEGG" id="osu:NT6N_38880"/>
<dbReference type="PRINTS" id="PR00702">
    <property type="entry name" value="ACRIFLAVINRP"/>
</dbReference>
<feature type="transmembrane region" description="Helical" evidence="1">
    <location>
        <begin position="936"/>
        <end position="957"/>
    </location>
</feature>
<feature type="transmembrane region" description="Helical" evidence="1">
    <location>
        <begin position="363"/>
        <end position="383"/>
    </location>
</feature>
<dbReference type="Gene3D" id="3.30.70.1430">
    <property type="entry name" value="Multidrug efflux transporter AcrB pore domain"/>
    <property type="match status" value="2"/>
</dbReference>
<dbReference type="InterPro" id="IPR027463">
    <property type="entry name" value="AcrB_DN_DC_subdom"/>
</dbReference>
<keyword evidence="1" id="KW-0812">Transmembrane</keyword>
<dbReference type="Gene3D" id="1.20.1640.10">
    <property type="entry name" value="Multidrug efflux transporter AcrB transmembrane domain"/>
    <property type="match status" value="2"/>
</dbReference>
<evidence type="ECO:0000313" key="2">
    <source>
        <dbReference type="EMBL" id="BDS08848.1"/>
    </source>
</evidence>
<dbReference type="AlphaFoldDB" id="A0AAT9FSD7"/>
<proteinExistence type="predicted"/>
<accession>A0AAT9FSD7</accession>
<feature type="transmembrane region" description="Helical" evidence="1">
    <location>
        <begin position="337"/>
        <end position="356"/>
    </location>
</feature>
<feature type="transmembrane region" description="Helical" evidence="1">
    <location>
        <begin position="895"/>
        <end position="916"/>
    </location>
</feature>
<dbReference type="SUPFAM" id="SSF82866">
    <property type="entry name" value="Multidrug efflux transporter AcrB transmembrane domain"/>
    <property type="match status" value="2"/>
</dbReference>